<reference evidence="7" key="1">
    <citation type="journal article" date="2020" name="mSystems">
        <title>Genome- and Community-Level Interaction Insights into Carbon Utilization and Element Cycling Functions of Hydrothermarchaeota in Hydrothermal Sediment.</title>
        <authorList>
            <person name="Zhou Z."/>
            <person name="Liu Y."/>
            <person name="Xu W."/>
            <person name="Pan J."/>
            <person name="Luo Z.H."/>
            <person name="Li M."/>
        </authorList>
    </citation>
    <scope>NUCLEOTIDE SEQUENCE [LARGE SCALE GENOMIC DNA]</scope>
    <source>
        <strain evidence="7">HyVt-102</strain>
    </source>
</reference>
<dbReference type="GO" id="GO:0051536">
    <property type="term" value="F:iron-sulfur cluster binding"/>
    <property type="evidence" value="ECO:0007669"/>
    <property type="project" value="UniProtKB-KW"/>
</dbReference>
<dbReference type="Gene3D" id="3.40.50.280">
    <property type="entry name" value="Cobalamin-binding domain"/>
    <property type="match status" value="1"/>
</dbReference>
<keyword evidence="2" id="KW-0949">S-adenosyl-L-methionine</keyword>
<dbReference type="Proteomes" id="UP000885847">
    <property type="component" value="Unassembled WGS sequence"/>
</dbReference>
<keyword evidence="5" id="KW-0411">Iron-sulfur</keyword>
<dbReference type="GO" id="GO:0031419">
    <property type="term" value="F:cobalamin binding"/>
    <property type="evidence" value="ECO:0007669"/>
    <property type="project" value="InterPro"/>
</dbReference>
<accession>A0A7C0ZIS5</accession>
<comment type="caution">
    <text evidence="7">The sequence shown here is derived from an EMBL/GenBank/DDBJ whole genome shotgun (WGS) entry which is preliminary data.</text>
</comment>
<evidence type="ECO:0000313" key="7">
    <source>
        <dbReference type="EMBL" id="HDI83425.1"/>
    </source>
</evidence>
<dbReference type="SFLD" id="SFLDG01082">
    <property type="entry name" value="B12-binding_domain_containing"/>
    <property type="match status" value="1"/>
</dbReference>
<evidence type="ECO:0000256" key="2">
    <source>
        <dbReference type="ARBA" id="ARBA00022691"/>
    </source>
</evidence>
<dbReference type="EMBL" id="DQWE01000307">
    <property type="protein sequence ID" value="HDI83425.1"/>
    <property type="molecule type" value="Genomic_DNA"/>
</dbReference>
<keyword evidence="4" id="KW-0408">Iron</keyword>
<dbReference type="GO" id="GO:0005829">
    <property type="term" value="C:cytosol"/>
    <property type="evidence" value="ECO:0007669"/>
    <property type="project" value="TreeGrafter"/>
</dbReference>
<protein>
    <submittedName>
        <fullName evidence="7">Radical SAM protein</fullName>
    </submittedName>
</protein>
<dbReference type="SUPFAM" id="SSF102114">
    <property type="entry name" value="Radical SAM enzymes"/>
    <property type="match status" value="1"/>
</dbReference>
<evidence type="ECO:0000256" key="4">
    <source>
        <dbReference type="ARBA" id="ARBA00023004"/>
    </source>
</evidence>
<dbReference type="GO" id="GO:0003824">
    <property type="term" value="F:catalytic activity"/>
    <property type="evidence" value="ECO:0007669"/>
    <property type="project" value="InterPro"/>
</dbReference>
<keyword evidence="3" id="KW-0479">Metal-binding</keyword>
<dbReference type="PROSITE" id="PS51918">
    <property type="entry name" value="RADICAL_SAM"/>
    <property type="match status" value="1"/>
</dbReference>
<sequence length="371" mass="42816">MDRHHPYFKKTIEREYGTGKFEYKYVEKPHVLKRVPRRFKRYGLPEEVIKKTIEGIKPDIVLVTTTLTYWYPGAVEILNTVKEIDKSIPVILGGIYPTLIKSHAKTLGFDRVFTIREMEDFAEFMGIKFPASFRDYPIPDYSFYRSGYVSITTSVGCPFRCPYCASYILYPEFSSKEPEMVVNEILFFAGKGIRDIAFYDDALLFPPDRFISIFSKFFKKGIRFHTPNGVHARFINREIAEVMKGAGFVNPRVSLETTSSEIQMETGGKVFTEEFVRAVENLRSAGYGDFEIGGYILFGLPGQTEEDCRKDMEFLNSLKVRIYLSEFSPVPGTKYYNLSDPIMSNNSAYLYITGRGEELERLKFLKNRLNP</sequence>
<evidence type="ECO:0000256" key="3">
    <source>
        <dbReference type="ARBA" id="ARBA00022723"/>
    </source>
</evidence>
<dbReference type="GO" id="GO:0046872">
    <property type="term" value="F:metal ion binding"/>
    <property type="evidence" value="ECO:0007669"/>
    <property type="project" value="UniProtKB-KW"/>
</dbReference>
<feature type="domain" description="Radical SAM core" evidence="6">
    <location>
        <begin position="143"/>
        <end position="371"/>
    </location>
</feature>
<dbReference type="InterPro" id="IPR006638">
    <property type="entry name" value="Elp3/MiaA/NifB-like_rSAM"/>
</dbReference>
<proteinExistence type="predicted"/>
<dbReference type="AlphaFoldDB" id="A0A7C0ZIS5"/>
<dbReference type="Pfam" id="PF04055">
    <property type="entry name" value="Radical_SAM"/>
    <property type="match status" value="1"/>
</dbReference>
<comment type="cofactor">
    <cofactor evidence="1">
        <name>[4Fe-4S] cluster</name>
        <dbReference type="ChEBI" id="CHEBI:49883"/>
    </cofactor>
</comment>
<evidence type="ECO:0000259" key="6">
    <source>
        <dbReference type="PROSITE" id="PS51918"/>
    </source>
</evidence>
<dbReference type="PANTHER" id="PTHR43409">
    <property type="entry name" value="ANAEROBIC MAGNESIUM-PROTOPORPHYRIN IX MONOMETHYL ESTER CYCLASE-RELATED"/>
    <property type="match status" value="1"/>
</dbReference>
<dbReference type="CDD" id="cd01335">
    <property type="entry name" value="Radical_SAM"/>
    <property type="match status" value="1"/>
</dbReference>
<dbReference type="InterPro" id="IPR058240">
    <property type="entry name" value="rSAM_sf"/>
</dbReference>
<dbReference type="InterPro" id="IPR023404">
    <property type="entry name" value="rSAM_horseshoe"/>
</dbReference>
<dbReference type="SFLD" id="SFLDS00029">
    <property type="entry name" value="Radical_SAM"/>
    <property type="match status" value="1"/>
</dbReference>
<organism evidence="7">
    <name type="scientific">candidate division WOR-3 bacterium</name>
    <dbReference type="NCBI Taxonomy" id="2052148"/>
    <lineage>
        <taxon>Bacteria</taxon>
        <taxon>Bacteria division WOR-3</taxon>
    </lineage>
</organism>
<dbReference type="Gene3D" id="3.80.30.20">
    <property type="entry name" value="tm_1862 like domain"/>
    <property type="match status" value="1"/>
</dbReference>
<dbReference type="InterPro" id="IPR051198">
    <property type="entry name" value="BchE-like"/>
</dbReference>
<dbReference type="PANTHER" id="PTHR43409:SF15">
    <property type="entry name" value="PUTATIVE-RELATED"/>
    <property type="match status" value="1"/>
</dbReference>
<gene>
    <name evidence="7" type="ORF">ENF18_06520</name>
</gene>
<dbReference type="InterPro" id="IPR036724">
    <property type="entry name" value="Cobalamin-bd_sf"/>
</dbReference>
<dbReference type="SUPFAM" id="SSF52242">
    <property type="entry name" value="Cobalamin (vitamin B12)-binding domain"/>
    <property type="match status" value="1"/>
</dbReference>
<evidence type="ECO:0000256" key="5">
    <source>
        <dbReference type="ARBA" id="ARBA00023014"/>
    </source>
</evidence>
<evidence type="ECO:0000256" key="1">
    <source>
        <dbReference type="ARBA" id="ARBA00001966"/>
    </source>
</evidence>
<dbReference type="InterPro" id="IPR007197">
    <property type="entry name" value="rSAM"/>
</dbReference>
<dbReference type="SMART" id="SM00729">
    <property type="entry name" value="Elp3"/>
    <property type="match status" value="1"/>
</dbReference>
<name>A0A7C0ZIS5_UNCW3</name>